<protein>
    <submittedName>
        <fullName evidence="1">Uncharacterized protein</fullName>
    </submittedName>
</protein>
<keyword evidence="3" id="KW-1185">Reference proteome</keyword>
<accession>A0A942T2Q0</accession>
<evidence type="ECO:0000313" key="1">
    <source>
        <dbReference type="EMBL" id="MBS4184355.1"/>
    </source>
</evidence>
<evidence type="ECO:0000313" key="3">
    <source>
        <dbReference type="Proteomes" id="UP000677265"/>
    </source>
</evidence>
<organism evidence="1">
    <name type="scientific">Neobacillus citreus</name>
    <dbReference type="NCBI Taxonomy" id="2833578"/>
    <lineage>
        <taxon>Bacteria</taxon>
        <taxon>Bacillati</taxon>
        <taxon>Bacillota</taxon>
        <taxon>Bacilli</taxon>
        <taxon>Bacillales</taxon>
        <taxon>Bacillaceae</taxon>
        <taxon>Neobacillus</taxon>
    </lineage>
</organism>
<evidence type="ECO:0000313" key="2">
    <source>
        <dbReference type="EMBL" id="MCH6268422.1"/>
    </source>
</evidence>
<name>A0A942T2Q0_9BACI</name>
<gene>
    <name evidence="2" type="ORF">KHB02_023085</name>
    <name evidence="1" type="ORF">KHB02_23455</name>
</gene>
<dbReference type="AlphaFoldDB" id="A0A942T2Q0"/>
<dbReference type="RefSeq" id="WP_213144241.1">
    <property type="nucleotide sequence ID" value="NZ_JAGYPE020000056.1"/>
</dbReference>
<comment type="caution">
    <text evidence="1">The sequence shown here is derived from an EMBL/GenBank/DDBJ whole genome shotgun (WGS) entry which is preliminary data.</text>
</comment>
<proteinExistence type="predicted"/>
<reference evidence="1" key="1">
    <citation type="submission" date="2021-05" db="EMBL/GenBank/DDBJ databases">
        <title>Novel Bacillus species.</title>
        <authorList>
            <person name="Liu G."/>
        </authorList>
    </citation>
    <scope>NUCLEOTIDE SEQUENCE</scope>
    <source>
        <strain evidence="1 3">FJAT-50051</strain>
    </source>
</reference>
<sequence length="75" mass="8844">MEAHFSEKHSQLFAESLSNIESSFSHLINSVSMLEEAMEEKDDFFIVLRDIKAIRDSIIEFRRLADQKRKMLILK</sequence>
<dbReference type="EMBL" id="JAGYPE010000004">
    <property type="protein sequence ID" value="MBS4184355.1"/>
    <property type="molecule type" value="Genomic_DNA"/>
</dbReference>
<dbReference type="Proteomes" id="UP000677265">
    <property type="component" value="Unassembled WGS sequence"/>
</dbReference>
<dbReference type="EMBL" id="JAGYPE020000056">
    <property type="protein sequence ID" value="MCH6268422.1"/>
    <property type="molecule type" value="Genomic_DNA"/>
</dbReference>